<gene>
    <name evidence="4" type="ORF">L914_20762</name>
    <name evidence="2" type="ORF">L915_21019</name>
    <name evidence="3" type="ORF">L917_20754</name>
</gene>
<evidence type="ECO:0000313" key="4">
    <source>
        <dbReference type="EMBL" id="ETM31718.1"/>
    </source>
</evidence>
<dbReference type="Proteomes" id="UP000053236">
    <property type="component" value="Unassembled WGS sequence"/>
</dbReference>
<evidence type="ECO:0000313" key="2">
    <source>
        <dbReference type="EMBL" id="ETK71795.1"/>
    </source>
</evidence>
<dbReference type="OrthoDB" id="416437at2759"/>
<reference evidence="3" key="1">
    <citation type="submission" date="2013-11" db="EMBL/GenBank/DDBJ databases">
        <title>The Genome Sequence of Phytophthora parasitica CHvinca01.</title>
        <authorList>
            <consortium name="The Broad Institute Genomics Platform"/>
            <person name="Russ C."/>
            <person name="Tyler B."/>
            <person name="Panabieres F."/>
            <person name="Shan W."/>
            <person name="Tripathy S."/>
            <person name="Grunwald N."/>
            <person name="Machado M."/>
            <person name="Johnson C.S."/>
            <person name="Arredondo F."/>
            <person name="Hong C."/>
            <person name="Coffey M."/>
            <person name="Young S.K."/>
            <person name="Zeng Q."/>
            <person name="Gargeya S."/>
            <person name="Fitzgerald M."/>
            <person name="Abouelleil A."/>
            <person name="Alvarado L."/>
            <person name="Chapman S.B."/>
            <person name="Gainer-Dewar J."/>
            <person name="Goldberg J."/>
            <person name="Griggs A."/>
            <person name="Gujja S."/>
            <person name="Hansen M."/>
            <person name="Howarth C."/>
            <person name="Imamovic A."/>
            <person name="Ireland A."/>
            <person name="Larimer J."/>
            <person name="McCowan C."/>
            <person name="Murphy C."/>
            <person name="Pearson M."/>
            <person name="Poon T.W."/>
            <person name="Priest M."/>
            <person name="Roberts A."/>
            <person name="Saif S."/>
            <person name="Shea T."/>
            <person name="Sykes S."/>
            <person name="Wortman J."/>
            <person name="Nusbaum C."/>
            <person name="Birren B."/>
        </authorList>
    </citation>
    <scope>NUCLEOTIDE SEQUENCE [LARGE SCALE GENOMIC DNA]</scope>
    <source>
        <strain evidence="3">CHvinca01</strain>
    </source>
</reference>
<sequence length="118" mass="13434">MDLYKDQQQFTRENSVNYWNDVNEVTLSLPRPLPKCGVVLLRSSTSRGEIFIKVGPDVVRTALRWLIAHNTLYKNATISEKNLAEIASSDPGASLTSIELTQEEKMIFGLREMTYRVD</sequence>
<dbReference type="Proteomes" id="UP000054423">
    <property type="component" value="Unassembled WGS sequence"/>
</dbReference>
<name>W2JZY8_PHYNI</name>
<dbReference type="EMBL" id="KI689744">
    <property type="protein sequence ID" value="ETK71795.1"/>
    <property type="molecule type" value="Genomic_DNA"/>
</dbReference>
<proteinExistence type="predicted"/>
<dbReference type="Proteomes" id="UP000054532">
    <property type="component" value="Unassembled WGS sequence"/>
</dbReference>
<dbReference type="EMBL" id="KI696505">
    <property type="protein sequence ID" value="ETM31718.1"/>
    <property type="molecule type" value="Genomic_DNA"/>
</dbReference>
<accession>W2JZY8</accession>
<feature type="domain" description="DUF6570" evidence="1">
    <location>
        <begin position="8"/>
        <end position="84"/>
    </location>
</feature>
<dbReference type="AlphaFoldDB" id="W2JZY8"/>
<dbReference type="InterPro" id="IPR046700">
    <property type="entry name" value="DUF6570"/>
</dbReference>
<organism evidence="3">
    <name type="scientific">Phytophthora nicotianae</name>
    <name type="common">Potato buckeye rot agent</name>
    <name type="synonym">Phytophthora parasitica</name>
    <dbReference type="NCBI Taxonomy" id="4792"/>
    <lineage>
        <taxon>Eukaryota</taxon>
        <taxon>Sar</taxon>
        <taxon>Stramenopiles</taxon>
        <taxon>Oomycota</taxon>
        <taxon>Peronosporomycetes</taxon>
        <taxon>Peronosporales</taxon>
        <taxon>Peronosporaceae</taxon>
        <taxon>Phytophthora</taxon>
    </lineage>
</organism>
<dbReference type="Pfam" id="PF20209">
    <property type="entry name" value="DUF6570"/>
    <property type="match status" value="1"/>
</dbReference>
<protein>
    <recommendedName>
        <fullName evidence="1">DUF6570 domain-containing protein</fullName>
    </recommendedName>
</protein>
<dbReference type="EMBL" id="KI683295">
    <property type="protein sequence ID" value="ETL78448.1"/>
    <property type="molecule type" value="Genomic_DNA"/>
</dbReference>
<evidence type="ECO:0000259" key="1">
    <source>
        <dbReference type="Pfam" id="PF20209"/>
    </source>
</evidence>
<evidence type="ECO:0000313" key="3">
    <source>
        <dbReference type="EMBL" id="ETL78448.1"/>
    </source>
</evidence>
<reference evidence="2" key="2">
    <citation type="submission" date="2013-11" db="EMBL/GenBank/DDBJ databases">
        <title>The Genome Sequence of Phytophthora parasitica CJ02B3.</title>
        <authorList>
            <consortium name="The Broad Institute Genomics Platform"/>
            <person name="Russ C."/>
            <person name="Tyler B."/>
            <person name="Panabieres F."/>
            <person name="Shan W."/>
            <person name="Tripathy S."/>
            <person name="Grunwald N."/>
            <person name="Machado M."/>
            <person name="Johnson C.S."/>
            <person name="Arredondo F."/>
            <person name="Hong C."/>
            <person name="Coffey M."/>
            <person name="Young S.K."/>
            <person name="Zeng Q."/>
            <person name="Gargeya S."/>
            <person name="Fitzgerald M."/>
            <person name="Abouelleil A."/>
            <person name="Alvarado L."/>
            <person name="Chapman S.B."/>
            <person name="Gainer-Dewar J."/>
            <person name="Goldberg J."/>
            <person name="Griggs A."/>
            <person name="Gujja S."/>
            <person name="Hansen M."/>
            <person name="Howarth C."/>
            <person name="Imamovic A."/>
            <person name="Ireland A."/>
            <person name="Larimer J."/>
            <person name="McCowan C."/>
            <person name="Murphy C."/>
            <person name="Pearson M."/>
            <person name="Poon T.W."/>
            <person name="Priest M."/>
            <person name="Roberts A."/>
            <person name="Saif S."/>
            <person name="Shea T."/>
            <person name="Sykes S."/>
            <person name="Wortman J."/>
            <person name="Nusbaum C."/>
            <person name="Birren B."/>
        </authorList>
    </citation>
    <scope>NUCLEOTIDE SEQUENCE [LARGE SCALE GENOMIC DNA]</scope>
    <source>
        <strain evidence="2">CJ02B3</strain>
    </source>
</reference>
<reference evidence="4" key="3">
    <citation type="submission" date="2013-11" db="EMBL/GenBank/DDBJ databases">
        <title>The Genome Sequence of Phytophthora parasitica IAC_01/95.</title>
        <authorList>
            <consortium name="The Broad Institute Genomics Platform"/>
            <person name="Russ C."/>
            <person name="Tyler B."/>
            <person name="Panabieres F."/>
            <person name="Shan W."/>
            <person name="Tripathy S."/>
            <person name="Grunwald N."/>
            <person name="Machado M."/>
            <person name="Johnson C.S."/>
            <person name="Arredondo F."/>
            <person name="Hong C."/>
            <person name="Coffey M."/>
            <person name="Young S.K."/>
            <person name="Zeng Q."/>
            <person name="Gargeya S."/>
            <person name="Fitzgerald M."/>
            <person name="Abouelleil A."/>
            <person name="Alvarado L."/>
            <person name="Chapman S.B."/>
            <person name="Gainer-Dewar J."/>
            <person name="Goldberg J."/>
            <person name="Griggs A."/>
            <person name="Gujja S."/>
            <person name="Hansen M."/>
            <person name="Howarth C."/>
            <person name="Imamovic A."/>
            <person name="Ireland A."/>
            <person name="Larimer J."/>
            <person name="McCowan C."/>
            <person name="Murphy C."/>
            <person name="Pearson M."/>
            <person name="Poon T.W."/>
            <person name="Priest M."/>
            <person name="Roberts A."/>
            <person name="Saif S."/>
            <person name="Shea T."/>
            <person name="Sykes S."/>
            <person name="Wortman J."/>
            <person name="Nusbaum C."/>
            <person name="Birren B."/>
        </authorList>
    </citation>
    <scope>NUCLEOTIDE SEQUENCE [LARGE SCALE GENOMIC DNA]</scope>
    <source>
        <strain evidence="4">IAC_01/95</strain>
    </source>
</reference>